<keyword evidence="4" id="KW-0678">Repressor</keyword>
<dbReference type="InterPro" id="IPR041291">
    <property type="entry name" value="TUDOR_5"/>
</dbReference>
<evidence type="ECO:0000256" key="11">
    <source>
        <dbReference type="ARBA" id="ARBA00022853"/>
    </source>
</evidence>
<protein>
    <recommendedName>
        <fullName evidence="21">Histone-lysine N-methyltransferase eggless</fullName>
    </recommendedName>
</protein>
<keyword evidence="13" id="KW-0804">Transcription</keyword>
<reference evidence="19 20" key="1">
    <citation type="submission" date="2024-08" db="EMBL/GenBank/DDBJ databases">
        <authorList>
            <person name="Cucini C."/>
            <person name="Frati F."/>
        </authorList>
    </citation>
    <scope>NUCLEOTIDE SEQUENCE [LARGE SCALE GENOMIC DNA]</scope>
</reference>
<evidence type="ECO:0000256" key="3">
    <source>
        <dbReference type="ARBA" id="ARBA00022454"/>
    </source>
</evidence>
<evidence type="ECO:0000313" key="19">
    <source>
        <dbReference type="EMBL" id="CAL8105482.1"/>
    </source>
</evidence>
<keyword evidence="8" id="KW-0479">Metal-binding</keyword>
<evidence type="ECO:0000259" key="18">
    <source>
        <dbReference type="PROSITE" id="PS50982"/>
    </source>
</evidence>
<feature type="region of interest" description="Disordered" evidence="15">
    <location>
        <begin position="1"/>
        <end position="26"/>
    </location>
</feature>
<dbReference type="Gene3D" id="3.30.890.10">
    <property type="entry name" value="Methyl-cpg-binding Protein 2, Chain A"/>
    <property type="match status" value="1"/>
</dbReference>
<evidence type="ECO:0000313" key="20">
    <source>
        <dbReference type="Proteomes" id="UP001642540"/>
    </source>
</evidence>
<sequence>MRCQKISNKSLPSTSRSSSTSQPTYPAMECEDSFSEDLCCGALGCNEKDIRKLFTPPSFGRIYYGWPEEGTVKACMDCLLKAHTFHNPSTNATEERDVLYGLQREDPDPTDHSHCMEILFESINQLNDETNQNDDTSPPTLDYEEMCVDEEMDVDDTEGESVNRHQQNDDITQESIDEILDFVASGCRETSVPKLTNENVRKDSRNATTKIQPESGKINATLKDPVLRVLTSSYRTATSSNSQLRSEEAIENAASVFFKMHTASAPQVGDTIFAMNDQPLKSWLQAEVIGEEINPITQKLDCVVVCESTNGWGKPVRLGNKKNSTSFQFQGQLNPEQMAYSVPAPHLFPVGTRVIAKFRNDFHTYKKLDREYYSGIVGEEAKPSTKERYLIFFDDGSAQYVNPNDVFLIYHKSGLPSRQAYPGHFKFIQTYLKRYFQWPLVRLPLGGLVSAEWNGKWLVTRVLEQDCSLAKLQFESYEKIEWVYLGSGRIRTIYNNDEQEILSKLSDPYQLLEFQGSIKKLSLPSHIARPKKYIPHECDSGCGIQQHPVADFKLMSPLAIPLFYGWDREENQDCEPVYWTPCGIKLHNYTELKEYLTKTKSSLTLDLFCFDSKIKVLDEFVPARVLLEIEDVSEGKEERSVQAINSIDEEHLPNFEYISKSVVADKSQANLDGTYEGWSCKCSDNCQNERSCSCWNSDKDEILTENEVTSYENKRLMTAVCGGVYECTGDCQCDRSCPNRVVQDGIKYRLQIFKTMNKGWGVRSIYDIPKGAFICSYPGLILSESAADKIPQEDGFYLATLSYTAVTESKKKRGKKVVNSSPAHSELDQTIDARIMGNVGRFINHSCDPNVFMQRVHFSTTGSESESQFAHLAFFAACSIKAGSELSFDYKYQISDKEVEEGDGIECYCQSPYCRKRLL</sequence>
<keyword evidence="20" id="KW-1185">Reference proteome</keyword>
<dbReference type="SMART" id="SM00391">
    <property type="entry name" value="MBD"/>
    <property type="match status" value="1"/>
</dbReference>
<evidence type="ECO:0000256" key="14">
    <source>
        <dbReference type="ARBA" id="ARBA00023242"/>
    </source>
</evidence>
<dbReference type="SUPFAM" id="SSF54171">
    <property type="entry name" value="DNA-binding domain"/>
    <property type="match status" value="1"/>
</dbReference>
<evidence type="ECO:0000256" key="9">
    <source>
        <dbReference type="ARBA" id="ARBA00022737"/>
    </source>
</evidence>
<evidence type="ECO:0000259" key="17">
    <source>
        <dbReference type="PROSITE" id="PS50867"/>
    </source>
</evidence>
<evidence type="ECO:0008006" key="21">
    <source>
        <dbReference type="Google" id="ProtNLM"/>
    </source>
</evidence>
<dbReference type="Pfam" id="PF01429">
    <property type="entry name" value="MBD"/>
    <property type="match status" value="1"/>
</dbReference>
<dbReference type="Gene3D" id="2.30.30.140">
    <property type="match status" value="2"/>
</dbReference>
<feature type="domain" description="SET" evidence="16">
    <location>
        <begin position="748"/>
        <end position="891"/>
    </location>
</feature>
<keyword evidence="6" id="KW-0808">Transferase</keyword>
<dbReference type="SUPFAM" id="SSF82199">
    <property type="entry name" value="SET domain"/>
    <property type="match status" value="1"/>
</dbReference>
<feature type="compositionally biased region" description="Low complexity" evidence="15">
    <location>
        <begin position="7"/>
        <end position="26"/>
    </location>
</feature>
<dbReference type="Proteomes" id="UP001642540">
    <property type="component" value="Unassembled WGS sequence"/>
</dbReference>
<evidence type="ECO:0000256" key="2">
    <source>
        <dbReference type="ARBA" id="ARBA00004286"/>
    </source>
</evidence>
<keyword evidence="7" id="KW-0949">S-adenosyl-L-methionine</keyword>
<proteinExistence type="predicted"/>
<dbReference type="Pfam" id="PF00856">
    <property type="entry name" value="SET"/>
    <property type="match status" value="1"/>
</dbReference>
<dbReference type="InterPro" id="IPR041292">
    <property type="entry name" value="Tudor_4"/>
</dbReference>
<evidence type="ECO:0000256" key="12">
    <source>
        <dbReference type="ARBA" id="ARBA00023015"/>
    </source>
</evidence>
<dbReference type="InterPro" id="IPR051516">
    <property type="entry name" value="SETDB_methyltransferase"/>
</dbReference>
<evidence type="ECO:0000256" key="1">
    <source>
        <dbReference type="ARBA" id="ARBA00004123"/>
    </source>
</evidence>
<evidence type="ECO:0000256" key="5">
    <source>
        <dbReference type="ARBA" id="ARBA00022603"/>
    </source>
</evidence>
<dbReference type="Gene3D" id="2.170.270.10">
    <property type="entry name" value="SET domain"/>
    <property type="match status" value="1"/>
</dbReference>
<evidence type="ECO:0000256" key="10">
    <source>
        <dbReference type="ARBA" id="ARBA00022833"/>
    </source>
</evidence>
<dbReference type="PANTHER" id="PTHR46024:SF1">
    <property type="entry name" value="HISTONE-LYSINE N-METHYLTRANSFERASE EGGLESS"/>
    <property type="match status" value="1"/>
</dbReference>
<evidence type="ECO:0000256" key="13">
    <source>
        <dbReference type="ARBA" id="ARBA00023163"/>
    </source>
</evidence>
<dbReference type="Pfam" id="PF18358">
    <property type="entry name" value="Tudor_4"/>
    <property type="match status" value="1"/>
</dbReference>
<accession>A0ABP1QJE5</accession>
<dbReference type="InterPro" id="IPR007728">
    <property type="entry name" value="Pre-SET_dom"/>
</dbReference>
<keyword evidence="9" id="KW-0677">Repeat</keyword>
<evidence type="ECO:0000256" key="6">
    <source>
        <dbReference type="ARBA" id="ARBA00022679"/>
    </source>
</evidence>
<dbReference type="Pfam" id="PF18359">
    <property type="entry name" value="Tudor_5"/>
    <property type="match status" value="1"/>
</dbReference>
<dbReference type="InterPro" id="IPR016177">
    <property type="entry name" value="DNA-bd_dom_sf"/>
</dbReference>
<dbReference type="PROSITE" id="PS50982">
    <property type="entry name" value="MBD"/>
    <property type="match status" value="1"/>
</dbReference>
<keyword evidence="3" id="KW-0158">Chromosome</keyword>
<feature type="domain" description="Pre-SET" evidence="17">
    <location>
        <begin position="678"/>
        <end position="745"/>
    </location>
</feature>
<dbReference type="PANTHER" id="PTHR46024">
    <property type="entry name" value="HISTONE-LYSINE N-METHYLTRANSFERASE EGGLESS"/>
    <property type="match status" value="1"/>
</dbReference>
<keyword evidence="11" id="KW-0156">Chromatin regulator</keyword>
<dbReference type="PROSITE" id="PS50280">
    <property type="entry name" value="SET"/>
    <property type="match status" value="1"/>
</dbReference>
<evidence type="ECO:0000256" key="8">
    <source>
        <dbReference type="ARBA" id="ARBA00022723"/>
    </source>
</evidence>
<dbReference type="PROSITE" id="PS50867">
    <property type="entry name" value="PRE_SET"/>
    <property type="match status" value="1"/>
</dbReference>
<comment type="subcellular location">
    <subcellularLocation>
        <location evidence="2">Chromosome</location>
    </subcellularLocation>
    <subcellularLocation>
        <location evidence="1">Nucleus</location>
    </subcellularLocation>
</comment>
<comment type="caution">
    <text evidence="19">The sequence shown here is derived from an EMBL/GenBank/DDBJ whole genome shotgun (WGS) entry which is preliminary data.</text>
</comment>
<organism evidence="19 20">
    <name type="scientific">Orchesella dallaii</name>
    <dbReference type="NCBI Taxonomy" id="48710"/>
    <lineage>
        <taxon>Eukaryota</taxon>
        <taxon>Metazoa</taxon>
        <taxon>Ecdysozoa</taxon>
        <taxon>Arthropoda</taxon>
        <taxon>Hexapoda</taxon>
        <taxon>Collembola</taxon>
        <taxon>Entomobryomorpha</taxon>
        <taxon>Entomobryoidea</taxon>
        <taxon>Orchesellidae</taxon>
        <taxon>Orchesellinae</taxon>
        <taxon>Orchesella</taxon>
    </lineage>
</organism>
<keyword evidence="5" id="KW-0489">Methyltransferase</keyword>
<evidence type="ECO:0000256" key="4">
    <source>
        <dbReference type="ARBA" id="ARBA00022491"/>
    </source>
</evidence>
<keyword evidence="14" id="KW-0539">Nucleus</keyword>
<dbReference type="SMART" id="SM00468">
    <property type="entry name" value="PreSET"/>
    <property type="match status" value="1"/>
</dbReference>
<keyword evidence="12" id="KW-0805">Transcription regulation</keyword>
<dbReference type="SMART" id="SM00317">
    <property type="entry name" value="SET"/>
    <property type="match status" value="1"/>
</dbReference>
<feature type="domain" description="MBD" evidence="18">
    <location>
        <begin position="552"/>
        <end position="615"/>
    </location>
</feature>
<dbReference type="InterPro" id="IPR001214">
    <property type="entry name" value="SET_dom"/>
</dbReference>
<dbReference type="EMBL" id="CAXLJM020000036">
    <property type="protein sequence ID" value="CAL8105482.1"/>
    <property type="molecule type" value="Genomic_DNA"/>
</dbReference>
<name>A0ABP1QJE5_9HEXA</name>
<dbReference type="Pfam" id="PF05033">
    <property type="entry name" value="Pre-SET"/>
    <property type="match status" value="1"/>
</dbReference>
<evidence type="ECO:0000256" key="7">
    <source>
        <dbReference type="ARBA" id="ARBA00022691"/>
    </source>
</evidence>
<evidence type="ECO:0000256" key="15">
    <source>
        <dbReference type="SAM" id="MobiDB-lite"/>
    </source>
</evidence>
<keyword evidence="10" id="KW-0862">Zinc</keyword>
<dbReference type="InterPro" id="IPR001739">
    <property type="entry name" value="Methyl_CpG_DNA-bd"/>
</dbReference>
<dbReference type="InterPro" id="IPR046341">
    <property type="entry name" value="SET_dom_sf"/>
</dbReference>
<gene>
    <name evidence="19" type="ORF">ODALV1_LOCUS12078</name>
</gene>
<evidence type="ECO:0000259" key="16">
    <source>
        <dbReference type="PROSITE" id="PS50280"/>
    </source>
</evidence>